<evidence type="ECO:0000313" key="3">
    <source>
        <dbReference type="Proteomes" id="UP000324209"/>
    </source>
</evidence>
<reference evidence="2 3" key="1">
    <citation type="submission" date="2019-02" db="EMBL/GenBank/DDBJ databases">
        <title>Complete Genome Sequence and Methylome Analysis of free living Spirochaetas.</title>
        <authorList>
            <person name="Fomenkov A."/>
            <person name="Dubinina G."/>
            <person name="Leshcheva N."/>
            <person name="Mikheeva N."/>
            <person name="Grabovich M."/>
            <person name="Vincze T."/>
            <person name="Roberts R.J."/>
        </authorList>
    </citation>
    <scope>NUCLEOTIDE SEQUENCE [LARGE SCALE GENOMIC DNA]</scope>
    <source>
        <strain evidence="2 3">K2</strain>
    </source>
</reference>
<dbReference type="OrthoDB" id="9831691at2"/>
<dbReference type="AlphaFoldDB" id="A0A5C1QRC9"/>
<keyword evidence="1" id="KW-0812">Transmembrane</keyword>
<organism evidence="2 3">
    <name type="scientific">Oceanispirochaeta crateris</name>
    <dbReference type="NCBI Taxonomy" id="2518645"/>
    <lineage>
        <taxon>Bacteria</taxon>
        <taxon>Pseudomonadati</taxon>
        <taxon>Spirochaetota</taxon>
        <taxon>Spirochaetia</taxon>
        <taxon>Spirochaetales</taxon>
        <taxon>Spirochaetaceae</taxon>
        <taxon>Oceanispirochaeta</taxon>
    </lineage>
</organism>
<dbReference type="RefSeq" id="WP_149487841.1">
    <property type="nucleotide sequence ID" value="NZ_CP036150.1"/>
</dbReference>
<accession>A0A5C1QRC9</accession>
<protein>
    <submittedName>
        <fullName evidence="2">Uncharacterized protein</fullName>
    </submittedName>
</protein>
<evidence type="ECO:0000256" key="1">
    <source>
        <dbReference type="SAM" id="Phobius"/>
    </source>
</evidence>
<name>A0A5C1QRC9_9SPIO</name>
<evidence type="ECO:0000313" key="2">
    <source>
        <dbReference type="EMBL" id="QEN09769.1"/>
    </source>
</evidence>
<keyword evidence="3" id="KW-1185">Reference proteome</keyword>
<dbReference type="KEGG" id="ock:EXM22_17925"/>
<keyword evidence="1" id="KW-0472">Membrane</keyword>
<dbReference type="EMBL" id="CP036150">
    <property type="protein sequence ID" value="QEN09769.1"/>
    <property type="molecule type" value="Genomic_DNA"/>
</dbReference>
<feature type="transmembrane region" description="Helical" evidence="1">
    <location>
        <begin position="26"/>
        <end position="44"/>
    </location>
</feature>
<proteinExistence type="predicted"/>
<dbReference type="Proteomes" id="UP000324209">
    <property type="component" value="Chromosome"/>
</dbReference>
<keyword evidence="1" id="KW-1133">Transmembrane helix</keyword>
<gene>
    <name evidence="2" type="ORF">EXM22_17925</name>
</gene>
<sequence length="245" mass="28110">MVEQQFILIRVFSSLKIVMDGWISKLYKVLSLFVLFVFAIFSSSCTSTKIIDSNPINKPRGDSSNPIKVKTFLEDVLLYPEGREIKAYGRKAFSVGNRKTIFVYHNFYVFIKDGRLEHTLVYTATPKESELDGTWMLDASSDIESYELYLNSDNPWELQEYLGPKGQGVSLLETSHNILDRLSQGYKFAGTAGLRHMAWYHHFWMFLVPPPIIAYTAAMIASMGRDNCISAVNETIVWEKESFYH</sequence>